<dbReference type="SUPFAM" id="SSF81324">
    <property type="entry name" value="Voltage-gated potassium channels"/>
    <property type="match status" value="1"/>
</dbReference>
<dbReference type="InterPro" id="IPR013099">
    <property type="entry name" value="K_chnl_dom"/>
</dbReference>
<dbReference type="Pfam" id="PF07885">
    <property type="entry name" value="Ion_trans_2"/>
    <property type="match status" value="1"/>
</dbReference>
<dbReference type="AlphaFoldDB" id="A0A845E4M3"/>
<name>A0A845E4M3_9BACI</name>
<comment type="caution">
    <text evidence="3">The sequence shown here is derived from an EMBL/GenBank/DDBJ whole genome shotgun (WGS) entry which is preliminary data.</text>
</comment>
<keyword evidence="3" id="KW-0813">Transport</keyword>
<dbReference type="Gene3D" id="1.10.287.70">
    <property type="match status" value="1"/>
</dbReference>
<accession>A0A845E4M3</accession>
<organism evidence="3 4">
    <name type="scientific">Halobacillus litoralis</name>
    <dbReference type="NCBI Taxonomy" id="45668"/>
    <lineage>
        <taxon>Bacteria</taxon>
        <taxon>Bacillati</taxon>
        <taxon>Bacillota</taxon>
        <taxon>Bacilli</taxon>
        <taxon>Bacillales</taxon>
        <taxon>Bacillaceae</taxon>
        <taxon>Halobacillus</taxon>
    </lineage>
</organism>
<dbReference type="RefSeq" id="WP_160838683.1">
    <property type="nucleotide sequence ID" value="NZ_JAIVAK010000011.1"/>
</dbReference>
<gene>
    <name evidence="3" type="ORF">GLW04_14895</name>
</gene>
<feature type="transmembrane region" description="Helical" evidence="1">
    <location>
        <begin position="35"/>
        <end position="60"/>
    </location>
</feature>
<feature type="transmembrane region" description="Helical" evidence="1">
    <location>
        <begin position="110"/>
        <end position="129"/>
    </location>
</feature>
<dbReference type="OrthoDB" id="9813518at2"/>
<protein>
    <submittedName>
        <fullName evidence="3">Two pore domain potassium channel family protein</fullName>
    </submittedName>
</protein>
<keyword evidence="1" id="KW-0472">Membrane</keyword>
<sequence length="136" mass="15368">MITIILSILLLLLMGASLRQIFHSLEVEHKIFSSQLFIAVMLLYTIVMTGFGMIYTVLILEGIEVYRTGIPYRRVSWVEEFIRSIYFSGVTLFTVGYGDMLPVGVGKWLAILEAMIGYTLPAALAAKVWQSNKNRD</sequence>
<evidence type="ECO:0000256" key="1">
    <source>
        <dbReference type="SAM" id="Phobius"/>
    </source>
</evidence>
<proteinExistence type="predicted"/>
<dbReference type="GO" id="GO:0034220">
    <property type="term" value="P:monoatomic ion transmembrane transport"/>
    <property type="evidence" value="ECO:0007669"/>
    <property type="project" value="UniProtKB-KW"/>
</dbReference>
<evidence type="ECO:0000313" key="4">
    <source>
        <dbReference type="Proteomes" id="UP000460949"/>
    </source>
</evidence>
<feature type="domain" description="Potassium channel" evidence="2">
    <location>
        <begin position="65"/>
        <end position="128"/>
    </location>
</feature>
<dbReference type="Proteomes" id="UP000460949">
    <property type="component" value="Unassembled WGS sequence"/>
</dbReference>
<evidence type="ECO:0000313" key="3">
    <source>
        <dbReference type="EMBL" id="MYL21187.1"/>
    </source>
</evidence>
<reference evidence="3 4" key="1">
    <citation type="submission" date="2019-11" db="EMBL/GenBank/DDBJ databases">
        <title>Genome sequences of 17 halophilic strains isolated from different environments.</title>
        <authorList>
            <person name="Furrow R.E."/>
        </authorList>
    </citation>
    <scope>NUCLEOTIDE SEQUENCE [LARGE SCALE GENOMIC DNA]</scope>
    <source>
        <strain evidence="3 4">22511_23_Filter</strain>
    </source>
</reference>
<keyword evidence="3" id="KW-0407">Ion channel</keyword>
<dbReference type="EMBL" id="WMET01000004">
    <property type="protein sequence ID" value="MYL21187.1"/>
    <property type="molecule type" value="Genomic_DNA"/>
</dbReference>
<evidence type="ECO:0000259" key="2">
    <source>
        <dbReference type="Pfam" id="PF07885"/>
    </source>
</evidence>
<keyword evidence="1" id="KW-1133">Transmembrane helix</keyword>
<keyword evidence="1" id="KW-0812">Transmembrane</keyword>
<feature type="transmembrane region" description="Helical" evidence="1">
    <location>
        <begin position="81"/>
        <end position="98"/>
    </location>
</feature>
<keyword evidence="3" id="KW-0406">Ion transport</keyword>